<reference evidence="2" key="1">
    <citation type="submission" date="2021-02" db="EMBL/GenBank/DDBJ databases">
        <authorList>
            <person name="Nowell W R."/>
        </authorList>
    </citation>
    <scope>NUCLEOTIDE SEQUENCE</scope>
</reference>
<feature type="non-terminal residue" evidence="2">
    <location>
        <position position="147"/>
    </location>
</feature>
<proteinExistence type="predicted"/>
<name>A0A820CEM7_9BILA</name>
<evidence type="ECO:0000313" key="2">
    <source>
        <dbReference type="EMBL" id="CAF4206013.1"/>
    </source>
</evidence>
<protein>
    <submittedName>
        <fullName evidence="2">Uncharacterized protein</fullName>
    </submittedName>
</protein>
<evidence type="ECO:0000256" key="1">
    <source>
        <dbReference type="SAM" id="MobiDB-lite"/>
    </source>
</evidence>
<accession>A0A820CEM7</accession>
<dbReference type="Proteomes" id="UP000663874">
    <property type="component" value="Unassembled WGS sequence"/>
</dbReference>
<feature type="region of interest" description="Disordered" evidence="1">
    <location>
        <begin position="1"/>
        <end position="27"/>
    </location>
</feature>
<gene>
    <name evidence="2" type="ORF">FNK824_LOCUS36509</name>
</gene>
<organism evidence="2 3">
    <name type="scientific">Rotaria sordida</name>
    <dbReference type="NCBI Taxonomy" id="392033"/>
    <lineage>
        <taxon>Eukaryota</taxon>
        <taxon>Metazoa</taxon>
        <taxon>Spiralia</taxon>
        <taxon>Gnathifera</taxon>
        <taxon>Rotifera</taxon>
        <taxon>Eurotatoria</taxon>
        <taxon>Bdelloidea</taxon>
        <taxon>Philodinida</taxon>
        <taxon>Philodinidae</taxon>
        <taxon>Rotaria</taxon>
    </lineage>
</organism>
<comment type="caution">
    <text evidence="2">The sequence shown here is derived from an EMBL/GenBank/DDBJ whole genome shotgun (WGS) entry which is preliminary data.</text>
</comment>
<dbReference type="EMBL" id="CAJOBE010016973">
    <property type="protein sequence ID" value="CAF4206013.1"/>
    <property type="molecule type" value="Genomic_DNA"/>
</dbReference>
<feature type="compositionally biased region" description="Polar residues" evidence="1">
    <location>
        <begin position="1"/>
        <end position="10"/>
    </location>
</feature>
<feature type="non-terminal residue" evidence="2">
    <location>
        <position position="1"/>
    </location>
</feature>
<dbReference type="AlphaFoldDB" id="A0A820CEM7"/>
<sequence>MDLMNMSPSDNIVHDSRNQDQMSFDNDENADGSAYIIAIATVKRGLVNVSELSRSDTTHKRILGESIVTVGGIDCLSILVDLGIEHEVLVRDGFSETQQWGRLHYFYVKVIGSQSIARGVAALLGSLFRQDAIGITHPLTKDDRQIL</sequence>
<evidence type="ECO:0000313" key="3">
    <source>
        <dbReference type="Proteomes" id="UP000663874"/>
    </source>
</evidence>